<name>A0A5A9P9B6_9TELE</name>
<evidence type="ECO:0000256" key="1">
    <source>
        <dbReference type="ARBA" id="ARBA00006484"/>
    </source>
</evidence>
<feature type="chain" id="PRO_5023045892" evidence="3">
    <location>
        <begin position="25"/>
        <end position="290"/>
    </location>
</feature>
<keyword evidence="2" id="KW-0560">Oxidoreductase</keyword>
<comment type="caution">
    <text evidence="4">The sequence shown here is derived from an EMBL/GenBank/DDBJ whole genome shotgun (WGS) entry which is preliminary data.</text>
</comment>
<reference evidence="4 5" key="1">
    <citation type="journal article" date="2019" name="Mol. Ecol. Resour.">
        <title>Chromosome-level genome assembly of Triplophysa tibetana, a fish adapted to the harsh high-altitude environment of the Tibetan Plateau.</title>
        <authorList>
            <person name="Yang X."/>
            <person name="Liu H."/>
            <person name="Ma Z."/>
            <person name="Zou Y."/>
            <person name="Zou M."/>
            <person name="Mao Y."/>
            <person name="Li X."/>
            <person name="Wang H."/>
            <person name="Chen T."/>
            <person name="Wang W."/>
            <person name="Yang R."/>
        </authorList>
    </citation>
    <scope>NUCLEOTIDE SEQUENCE [LARGE SCALE GENOMIC DNA]</scope>
    <source>
        <strain evidence="4">TTIB1903HZAU</strain>
        <tissue evidence="4">Muscle</tissue>
    </source>
</reference>
<evidence type="ECO:0000313" key="5">
    <source>
        <dbReference type="Proteomes" id="UP000324632"/>
    </source>
</evidence>
<accession>A0A5A9P9B6</accession>
<dbReference type="Gene3D" id="3.40.50.720">
    <property type="entry name" value="NAD(P)-binding Rossmann-like Domain"/>
    <property type="match status" value="1"/>
</dbReference>
<keyword evidence="5" id="KW-1185">Reference proteome</keyword>
<evidence type="ECO:0000313" key="4">
    <source>
        <dbReference type="EMBL" id="KAA0718560.1"/>
    </source>
</evidence>
<evidence type="ECO:0000256" key="3">
    <source>
        <dbReference type="SAM" id="SignalP"/>
    </source>
</evidence>
<dbReference type="GO" id="GO:0016491">
    <property type="term" value="F:oxidoreductase activity"/>
    <property type="evidence" value="ECO:0007669"/>
    <property type="project" value="UniProtKB-KW"/>
</dbReference>
<dbReference type="InterPro" id="IPR051253">
    <property type="entry name" value="11-beta-HSD"/>
</dbReference>
<dbReference type="PANTHER" id="PTHR44279:SF2">
    <property type="entry name" value="HYDROXYSTEROID (11-BETA) DEHYDROGENASE 1-LIKE B-RELATED"/>
    <property type="match status" value="1"/>
</dbReference>
<keyword evidence="3" id="KW-0732">Signal</keyword>
<dbReference type="PRINTS" id="PR00081">
    <property type="entry name" value="GDHRDH"/>
</dbReference>
<evidence type="ECO:0000256" key="2">
    <source>
        <dbReference type="ARBA" id="ARBA00023002"/>
    </source>
</evidence>
<dbReference type="Proteomes" id="UP000324632">
    <property type="component" value="Chromosome 7"/>
</dbReference>
<dbReference type="Pfam" id="PF00106">
    <property type="entry name" value="adh_short"/>
    <property type="match status" value="1"/>
</dbReference>
<dbReference type="EMBL" id="SOYY01000007">
    <property type="protein sequence ID" value="KAA0718560.1"/>
    <property type="molecule type" value="Genomic_DNA"/>
</dbReference>
<dbReference type="InterPro" id="IPR002347">
    <property type="entry name" value="SDR_fam"/>
</dbReference>
<organism evidence="4 5">
    <name type="scientific">Triplophysa tibetana</name>
    <dbReference type="NCBI Taxonomy" id="1572043"/>
    <lineage>
        <taxon>Eukaryota</taxon>
        <taxon>Metazoa</taxon>
        <taxon>Chordata</taxon>
        <taxon>Craniata</taxon>
        <taxon>Vertebrata</taxon>
        <taxon>Euteleostomi</taxon>
        <taxon>Actinopterygii</taxon>
        <taxon>Neopterygii</taxon>
        <taxon>Teleostei</taxon>
        <taxon>Ostariophysi</taxon>
        <taxon>Cypriniformes</taxon>
        <taxon>Nemacheilidae</taxon>
        <taxon>Triplophysa</taxon>
    </lineage>
</organism>
<feature type="signal peptide" evidence="3">
    <location>
        <begin position="1"/>
        <end position="24"/>
    </location>
</feature>
<dbReference type="PANTHER" id="PTHR44279">
    <property type="entry name" value="HYDROXYSTEROID (11-BETA) DEHYDROGENASE 1-LIKE B-RELATED"/>
    <property type="match status" value="1"/>
</dbReference>
<dbReference type="PROSITE" id="PS00061">
    <property type="entry name" value="ADH_SHORT"/>
    <property type="match status" value="1"/>
</dbReference>
<dbReference type="AlphaFoldDB" id="A0A5A9P9B6"/>
<dbReference type="FunFam" id="3.40.50.720:FF:000329">
    <property type="entry name" value="Corticosteroid 11-beta-dehydrogenase isozyme 1"/>
    <property type="match status" value="1"/>
</dbReference>
<dbReference type="SUPFAM" id="SSF51735">
    <property type="entry name" value="NAD(P)-binding Rossmann-fold domains"/>
    <property type="match status" value="1"/>
</dbReference>
<proteinExistence type="inferred from homology"/>
<protein>
    <submittedName>
        <fullName evidence="4">Hydroxysteroid 11-beta-dehydrogenase 1-like protein</fullName>
    </submittedName>
</protein>
<dbReference type="InterPro" id="IPR020904">
    <property type="entry name" value="Sc_DH/Rdtase_CS"/>
</dbReference>
<gene>
    <name evidence="4" type="ORF">E1301_Tti013140</name>
</gene>
<comment type="similarity">
    <text evidence="1">Belongs to the short-chain dehydrogenases/reductases (SDR) family.</text>
</comment>
<dbReference type="InterPro" id="IPR036291">
    <property type="entry name" value="NAD(P)-bd_dom_sf"/>
</dbReference>
<sequence length="290" mass="32297">MESIIMNQFLYLSFFLLAASAVLAYMWRDTFDAESVQGTRVLITGASKGIGEQMAHHYARFGANIVISARGEDGLKKVAQKCVKLGAQKVSYVTGDMSDPADPDRVIRYALDKMGGLDYLVLNHVGNSYVEFWNRDPDHVRTLMQVNFVSYVQMTAAALPVMEKSRGSIIVISSMAGKLASPYVAPYTSTKFAVNGFFNTLQHELAIQKSNVSVTIMILGLIDTETALNKIKGFSSMTAYPAGEAALSIIKAAATRQKEAFYPWFHYFTCLFRDWFPFIKDLMLSDLKKQ</sequence>